<evidence type="ECO:0000313" key="4">
    <source>
        <dbReference type="EMBL" id="RZT02020.1"/>
    </source>
</evidence>
<dbReference type="InterPro" id="IPR001333">
    <property type="entry name" value="Peptidase_M32_Taq"/>
</dbReference>
<comment type="caution">
    <text evidence="4">The sequence shown here is derived from an EMBL/GenBank/DDBJ whole genome shotgun (WGS) entry which is preliminary data.</text>
</comment>
<dbReference type="Proteomes" id="UP000292927">
    <property type="component" value="Unassembled WGS sequence"/>
</dbReference>
<comment type="function">
    <text evidence="1">Broad specificity carboxypetidase that releases amino acids sequentially from the C-terminus, including neutral, aromatic, polar and basic residues.</text>
</comment>
<name>A0A4Q7PRX1_9FIRM</name>
<evidence type="ECO:0000256" key="2">
    <source>
        <dbReference type="PIRSR" id="PIRSR006615-1"/>
    </source>
</evidence>
<feature type="active site" description="Proton donor/acceptor" evidence="3">
    <location>
        <position position="264"/>
    </location>
</feature>
<accession>A0A4Q7PRX1</accession>
<reference evidence="4 5" key="1">
    <citation type="submission" date="2019-02" db="EMBL/GenBank/DDBJ databases">
        <title>Genomic Encyclopedia of Type Strains, Phase IV (KMG-IV): sequencing the most valuable type-strain genomes for metagenomic binning, comparative biology and taxonomic classification.</title>
        <authorList>
            <person name="Goeker M."/>
        </authorList>
    </citation>
    <scope>NUCLEOTIDE SEQUENCE [LARGE SCALE GENOMIC DNA]</scope>
    <source>
        <strain evidence="4 5">DSM 29486</strain>
    </source>
</reference>
<dbReference type="GO" id="GO:0004181">
    <property type="term" value="F:metallocarboxypeptidase activity"/>
    <property type="evidence" value="ECO:0007669"/>
    <property type="project" value="UniProtKB-UniRule"/>
</dbReference>
<dbReference type="Pfam" id="PF02074">
    <property type="entry name" value="Peptidase_M32"/>
    <property type="match status" value="1"/>
</dbReference>
<dbReference type="CDD" id="cd06460">
    <property type="entry name" value="M32_Taq"/>
    <property type="match status" value="1"/>
</dbReference>
<keyword evidence="5" id="KW-1185">Reference proteome</keyword>
<dbReference type="PRINTS" id="PR00998">
    <property type="entry name" value="CRBOXYPTASET"/>
</dbReference>
<organism evidence="4 5">
    <name type="scientific">Cuneatibacter caecimuris</name>
    <dbReference type="NCBI Taxonomy" id="1796618"/>
    <lineage>
        <taxon>Bacteria</taxon>
        <taxon>Bacillati</taxon>
        <taxon>Bacillota</taxon>
        <taxon>Clostridia</taxon>
        <taxon>Lachnospirales</taxon>
        <taxon>Lachnospiraceae</taxon>
        <taxon>Cuneatibacter</taxon>
    </lineage>
</organism>
<feature type="binding site" evidence="2">
    <location>
        <position position="267"/>
    </location>
    <ligand>
        <name>Zn(2+)</name>
        <dbReference type="ChEBI" id="CHEBI:29105"/>
        <note>catalytic</note>
    </ligand>
</feature>
<comment type="cofactor">
    <cofactor evidence="2">
        <name>Zn(2+)</name>
        <dbReference type="ChEBI" id="CHEBI:29105"/>
    </cofactor>
    <text evidence="2">Binds 1 zinc ion per subunit.</text>
</comment>
<dbReference type="GO" id="GO:0046872">
    <property type="term" value="F:metal ion binding"/>
    <property type="evidence" value="ECO:0007669"/>
    <property type="project" value="UniProtKB-KW"/>
</dbReference>
<dbReference type="PANTHER" id="PTHR34217:SF1">
    <property type="entry name" value="CARBOXYPEPTIDASE 1"/>
    <property type="match status" value="1"/>
</dbReference>
<dbReference type="SUPFAM" id="SSF55486">
    <property type="entry name" value="Metalloproteases ('zincins'), catalytic domain"/>
    <property type="match status" value="1"/>
</dbReference>
<sequence>MNQNYEKLEEQLKRAQALQAASTIFSWDNETLAPEGAVEKTSVYMGQLSMEYMKVMTSPEIKEAAKALEGGEGLTEVQQAIAEKVRKDIHDMDVIPPEEYQAYSELTAKAGTVWAKAKKQNDYSLFAPVLKDLISYQRKFAGYRAKDGQRLYDVLLEDYEEGFTMKELDRFFDRMRKEIVPLLKEVRKKLDMIDSSAVFQEYDIEKQKEFSRFLAEYLGFDFTKGVLGESEHPFTDSLHNEDVRITNHYYPDNLESAIFSVIHETGHALYEGGNSDEVTMTPVQGGASCGMHESQSRMFENVIGRSRAFWEPIYGKLQETFPEQLENLPLEDFIRIINRVHPDLIRTEADELTYCLHIMVRYEMEKKMIEECSVEDLPEMWNSLYEEYLGIRPETDTEGILQDVHWSFGGFGYFPSYALGNAFASQIYAQMEKDLEVEQLLKEGNLKPIREYLKEHIHQYGASRKTRRLLKDLTGEEFNPDYYVDYLKNKYTALYELN</sequence>
<feature type="binding site" evidence="2">
    <location>
        <position position="263"/>
    </location>
    <ligand>
        <name>Zn(2+)</name>
        <dbReference type="ChEBI" id="CHEBI:29105"/>
        <note>catalytic</note>
    </ligand>
</feature>
<dbReference type="GO" id="GO:0006508">
    <property type="term" value="P:proteolysis"/>
    <property type="evidence" value="ECO:0007669"/>
    <property type="project" value="UniProtKB-UniRule"/>
</dbReference>
<dbReference type="RefSeq" id="WP_130432039.1">
    <property type="nucleotide sequence ID" value="NZ_SGXF01000001.1"/>
</dbReference>
<dbReference type="EC" id="3.4.17.19" evidence="1"/>
<evidence type="ECO:0000256" key="3">
    <source>
        <dbReference type="PIRSR" id="PIRSR006615-2"/>
    </source>
</evidence>
<dbReference type="PROSITE" id="PS52034">
    <property type="entry name" value="PEPTIDASE_M32"/>
    <property type="match status" value="1"/>
</dbReference>
<keyword evidence="1" id="KW-0378">Hydrolase</keyword>
<dbReference type="AlphaFoldDB" id="A0A4Q7PRX1"/>
<evidence type="ECO:0000256" key="1">
    <source>
        <dbReference type="PIRNR" id="PIRNR006615"/>
    </source>
</evidence>
<keyword evidence="1 2" id="KW-0479">Metal-binding</keyword>
<dbReference type="PIRSF" id="PIRSF006615">
    <property type="entry name" value="Zn_crbxpep_Taq"/>
    <property type="match status" value="1"/>
</dbReference>
<comment type="catalytic activity">
    <reaction evidence="1">
        <text>Release of a C-terminal amino acid with broad specificity, except for -Pro.</text>
        <dbReference type="EC" id="3.4.17.19"/>
    </reaction>
</comment>
<dbReference type="EMBL" id="SGXF01000001">
    <property type="protein sequence ID" value="RZT02020.1"/>
    <property type="molecule type" value="Genomic_DNA"/>
</dbReference>
<feature type="binding site" evidence="2">
    <location>
        <position position="293"/>
    </location>
    <ligand>
        <name>Zn(2+)</name>
        <dbReference type="ChEBI" id="CHEBI:29105"/>
        <note>catalytic</note>
    </ligand>
</feature>
<proteinExistence type="inferred from homology"/>
<keyword evidence="1 4" id="KW-0121">Carboxypeptidase</keyword>
<dbReference type="PANTHER" id="PTHR34217">
    <property type="entry name" value="METAL-DEPENDENT CARBOXYPEPTIDASE"/>
    <property type="match status" value="1"/>
</dbReference>
<protein>
    <recommendedName>
        <fullName evidence="1">Metal-dependent carboxypeptidase</fullName>
        <ecNumber evidence="1">3.4.17.19</ecNumber>
    </recommendedName>
</protein>
<comment type="similarity">
    <text evidence="1">Belongs to the peptidase M32 family.</text>
</comment>
<keyword evidence="1" id="KW-0645">Protease</keyword>
<evidence type="ECO:0000313" key="5">
    <source>
        <dbReference type="Proteomes" id="UP000292927"/>
    </source>
</evidence>
<gene>
    <name evidence="4" type="ORF">EV209_0124</name>
</gene>
<keyword evidence="1" id="KW-0482">Metalloprotease</keyword>
<keyword evidence="2" id="KW-0862">Zinc</keyword>
<dbReference type="Gene3D" id="1.10.1370.30">
    <property type="match status" value="1"/>
</dbReference>
<dbReference type="OrthoDB" id="9772308at2"/>